<proteinExistence type="predicted"/>
<reference evidence="1 2" key="1">
    <citation type="submission" date="2015-03" db="EMBL/GenBank/DDBJ databases">
        <authorList>
            <consortium name="Pathogen Informatics"/>
        </authorList>
    </citation>
    <scope>NUCLEOTIDE SEQUENCE [LARGE SCALE GENOMIC DNA]</scope>
    <source>
        <strain evidence="1 2">3476</strain>
    </source>
</reference>
<name>A0A655D006_SALET</name>
<dbReference type="AlphaFoldDB" id="A0A655D006"/>
<organism evidence="1 2">
    <name type="scientific">Salmonella enterica subsp. enterica serovar Bovismorbificans</name>
    <dbReference type="NCBI Taxonomy" id="58097"/>
    <lineage>
        <taxon>Bacteria</taxon>
        <taxon>Pseudomonadati</taxon>
        <taxon>Pseudomonadota</taxon>
        <taxon>Gammaproteobacteria</taxon>
        <taxon>Enterobacterales</taxon>
        <taxon>Enterobacteriaceae</taxon>
        <taxon>Salmonella</taxon>
    </lineage>
</organism>
<gene>
    <name evidence="1" type="ORF">ERS008202_02615</name>
</gene>
<evidence type="ECO:0000313" key="1">
    <source>
        <dbReference type="EMBL" id="CNU38611.1"/>
    </source>
</evidence>
<dbReference type="Proteomes" id="UP000039541">
    <property type="component" value="Unassembled WGS sequence"/>
</dbReference>
<sequence length="86" mass="9741">MAQFMAQYAFNFIIGHQIHQAGVYANATVRHRPCVDIAGHIDFIANRRTVNVVTQRFGDFAQTFGVFAFRTCQLILAVHLFTGIIR</sequence>
<dbReference type="EMBL" id="CQPC01000034">
    <property type="protein sequence ID" value="CNU38611.1"/>
    <property type="molecule type" value="Genomic_DNA"/>
</dbReference>
<protein>
    <submittedName>
        <fullName evidence="1">Uncharacterized protein</fullName>
    </submittedName>
</protein>
<evidence type="ECO:0000313" key="2">
    <source>
        <dbReference type="Proteomes" id="UP000039541"/>
    </source>
</evidence>
<accession>A0A655D006</accession>